<organism evidence="2 3">
    <name type="scientific">Chelatococcus caeni</name>
    <dbReference type="NCBI Taxonomy" id="1348468"/>
    <lineage>
        <taxon>Bacteria</taxon>
        <taxon>Pseudomonadati</taxon>
        <taxon>Pseudomonadota</taxon>
        <taxon>Alphaproteobacteria</taxon>
        <taxon>Hyphomicrobiales</taxon>
        <taxon>Chelatococcaceae</taxon>
        <taxon>Chelatococcus</taxon>
    </lineage>
</organism>
<evidence type="ECO:0000259" key="1">
    <source>
        <dbReference type="PROSITE" id="PS51186"/>
    </source>
</evidence>
<dbReference type="CDD" id="cd04301">
    <property type="entry name" value="NAT_SF"/>
    <property type="match status" value="1"/>
</dbReference>
<gene>
    <name evidence="2" type="ORF">GGR16_002272</name>
</gene>
<evidence type="ECO:0000313" key="3">
    <source>
        <dbReference type="Proteomes" id="UP000577362"/>
    </source>
</evidence>
<protein>
    <submittedName>
        <fullName evidence="2">Putative acetyltransferase</fullName>
        <ecNumber evidence="2">2.3.1.-</ecNumber>
    </submittedName>
</protein>
<dbReference type="RefSeq" id="WP_343059668.1">
    <property type="nucleotide sequence ID" value="NZ_JACIEN010000002.1"/>
</dbReference>
<dbReference type="EMBL" id="JACIEN010000002">
    <property type="protein sequence ID" value="MBB4017243.1"/>
    <property type="molecule type" value="Genomic_DNA"/>
</dbReference>
<keyword evidence="2" id="KW-0012">Acyltransferase</keyword>
<dbReference type="Proteomes" id="UP000577362">
    <property type="component" value="Unassembled WGS sequence"/>
</dbReference>
<keyword evidence="3" id="KW-1185">Reference proteome</keyword>
<dbReference type="AlphaFoldDB" id="A0A840BXF5"/>
<proteinExistence type="predicted"/>
<dbReference type="GO" id="GO:0016747">
    <property type="term" value="F:acyltransferase activity, transferring groups other than amino-acyl groups"/>
    <property type="evidence" value="ECO:0007669"/>
    <property type="project" value="InterPro"/>
</dbReference>
<accession>A0A840BXF5</accession>
<dbReference type="InterPro" id="IPR000182">
    <property type="entry name" value="GNAT_dom"/>
</dbReference>
<reference evidence="2 3" key="1">
    <citation type="submission" date="2020-08" db="EMBL/GenBank/DDBJ databases">
        <title>Genomic Encyclopedia of Type Strains, Phase IV (KMG-IV): sequencing the most valuable type-strain genomes for metagenomic binning, comparative biology and taxonomic classification.</title>
        <authorList>
            <person name="Goeker M."/>
        </authorList>
    </citation>
    <scope>NUCLEOTIDE SEQUENCE [LARGE SCALE GENOMIC DNA]</scope>
    <source>
        <strain evidence="2 3">DSM 103737</strain>
    </source>
</reference>
<sequence length="168" mass="17598">MSGPGCIIRAEAAGDEAAVDALLREAFGGPVEADLVRRLRADGDVLLTLVSEADGDIVGHILFSPLMGLAPVRAAALAPLAVHPSRQRAGIGTALVREGLARLRQTEVDVVLVLGEPNYYGRFGFDAERARAFRTSYDGPYLQALALSDAGRAARGPLRYAAAFAALG</sequence>
<dbReference type="Pfam" id="PF00583">
    <property type="entry name" value="Acetyltransf_1"/>
    <property type="match status" value="1"/>
</dbReference>
<keyword evidence="2" id="KW-0808">Transferase</keyword>
<dbReference type="Gene3D" id="3.40.630.30">
    <property type="match status" value="1"/>
</dbReference>
<dbReference type="InterPro" id="IPR016181">
    <property type="entry name" value="Acyl_CoA_acyltransferase"/>
</dbReference>
<evidence type="ECO:0000313" key="2">
    <source>
        <dbReference type="EMBL" id="MBB4017243.1"/>
    </source>
</evidence>
<dbReference type="SUPFAM" id="SSF55729">
    <property type="entry name" value="Acyl-CoA N-acyltransferases (Nat)"/>
    <property type="match status" value="1"/>
</dbReference>
<name>A0A840BXF5_9HYPH</name>
<dbReference type="EC" id="2.3.1.-" evidence="2"/>
<dbReference type="PROSITE" id="PS51186">
    <property type="entry name" value="GNAT"/>
    <property type="match status" value="1"/>
</dbReference>
<comment type="caution">
    <text evidence="2">The sequence shown here is derived from an EMBL/GenBank/DDBJ whole genome shotgun (WGS) entry which is preliminary data.</text>
</comment>
<feature type="domain" description="N-acetyltransferase" evidence="1">
    <location>
        <begin position="6"/>
        <end position="148"/>
    </location>
</feature>